<evidence type="ECO:0000256" key="5">
    <source>
        <dbReference type="SAM" id="MobiDB-lite"/>
    </source>
</evidence>
<feature type="non-terminal residue" evidence="7">
    <location>
        <position position="1"/>
    </location>
</feature>
<comment type="subcellular location">
    <subcellularLocation>
        <location evidence="1">Cytoplasm</location>
        <location evidence="1">Nucleoid</location>
    </subcellularLocation>
</comment>
<dbReference type="EMBL" id="PVHK01000105">
    <property type="protein sequence ID" value="PRH41575.1"/>
    <property type="molecule type" value="Genomic_DNA"/>
</dbReference>
<dbReference type="RefSeq" id="WP_105856651.1">
    <property type="nucleotide sequence ID" value="NZ_PVHK01000105.1"/>
</dbReference>
<evidence type="ECO:0000256" key="2">
    <source>
        <dbReference type="ARBA" id="ARBA00010610"/>
    </source>
</evidence>
<dbReference type="AlphaFoldDB" id="A0AA44Y2S4"/>
<protein>
    <submittedName>
        <fullName evidence="7">Histone</fullName>
    </submittedName>
</protein>
<dbReference type="GO" id="GO:0009295">
    <property type="term" value="C:nucleoid"/>
    <property type="evidence" value="ECO:0007669"/>
    <property type="project" value="UniProtKB-SubCell"/>
</dbReference>
<dbReference type="Proteomes" id="UP000237632">
    <property type="component" value="Unassembled WGS sequence"/>
</dbReference>
<evidence type="ECO:0000259" key="6">
    <source>
        <dbReference type="SMART" id="SM00528"/>
    </source>
</evidence>
<dbReference type="SUPFAM" id="SSF81273">
    <property type="entry name" value="H-NS histone-like proteins"/>
    <property type="match status" value="1"/>
</dbReference>
<comment type="similarity">
    <text evidence="2">Belongs to the histone-like protein H-NS family.</text>
</comment>
<gene>
    <name evidence="7" type="ORF">C6T65_14825</name>
</gene>
<evidence type="ECO:0000313" key="7">
    <source>
        <dbReference type="EMBL" id="PRH41575.1"/>
    </source>
</evidence>
<evidence type="ECO:0000313" key="8">
    <source>
        <dbReference type="Proteomes" id="UP000237632"/>
    </source>
</evidence>
<organism evidence="7 8">
    <name type="scientific">Burkholderia vietnamiensis</name>
    <dbReference type="NCBI Taxonomy" id="60552"/>
    <lineage>
        <taxon>Bacteria</taxon>
        <taxon>Pseudomonadati</taxon>
        <taxon>Pseudomonadota</taxon>
        <taxon>Betaproteobacteria</taxon>
        <taxon>Burkholderiales</taxon>
        <taxon>Burkholderiaceae</taxon>
        <taxon>Burkholderia</taxon>
        <taxon>Burkholderia cepacia complex</taxon>
    </lineage>
</organism>
<keyword evidence="4" id="KW-0238">DNA-binding</keyword>
<keyword evidence="3" id="KW-0963">Cytoplasm</keyword>
<dbReference type="PANTHER" id="PTHR38097:SF2">
    <property type="entry name" value="DNA-BINDING PROTEIN STPA"/>
    <property type="match status" value="1"/>
</dbReference>
<dbReference type="GO" id="GO:0003677">
    <property type="term" value="F:DNA binding"/>
    <property type="evidence" value="ECO:0007669"/>
    <property type="project" value="UniProtKB-KW"/>
</dbReference>
<dbReference type="Gene3D" id="4.10.430.30">
    <property type="match status" value="1"/>
</dbReference>
<feature type="domain" description="DNA-binding protein H-NS-like C-terminal" evidence="6">
    <location>
        <begin position="35"/>
        <end position="73"/>
    </location>
</feature>
<dbReference type="PANTHER" id="PTHR38097">
    <property type="match status" value="1"/>
</dbReference>
<dbReference type="SMART" id="SM00528">
    <property type="entry name" value="HNS"/>
    <property type="match status" value="1"/>
</dbReference>
<dbReference type="Pfam" id="PF00816">
    <property type="entry name" value="Histone_HNS"/>
    <property type="match status" value="1"/>
</dbReference>
<reference evidence="7 8" key="1">
    <citation type="submission" date="2018-03" db="EMBL/GenBank/DDBJ databases">
        <authorList>
            <person name="Nguyen K."/>
            <person name="Fouts D."/>
            <person name="Sutton G."/>
        </authorList>
    </citation>
    <scope>NUCLEOTIDE SEQUENCE [LARGE SCALE GENOMIC DNA]</scope>
    <source>
        <strain evidence="7 8">AU3578</strain>
    </source>
</reference>
<comment type="caution">
    <text evidence="7">The sequence shown here is derived from an EMBL/GenBank/DDBJ whole genome shotgun (WGS) entry which is preliminary data.</text>
</comment>
<dbReference type="InterPro" id="IPR027444">
    <property type="entry name" value="H-NS_C_dom"/>
</dbReference>
<accession>A0AA44Y2S4</accession>
<evidence type="ECO:0000256" key="3">
    <source>
        <dbReference type="ARBA" id="ARBA00022490"/>
    </source>
</evidence>
<proteinExistence type="inferred from homology"/>
<evidence type="ECO:0000256" key="1">
    <source>
        <dbReference type="ARBA" id="ARBA00004453"/>
    </source>
</evidence>
<evidence type="ECO:0000256" key="4">
    <source>
        <dbReference type="ARBA" id="ARBA00023125"/>
    </source>
</evidence>
<sequence length="80" mass="8990">ARKAEREVAIGQIKALMKEFDLSVLDLQEKVQKRNSKRMSTVPKYRDPATGKTWSGRGRQPAWLGNDPAAFLIQPDLPAI</sequence>
<name>A0AA44Y2S4_BURVI</name>
<feature type="region of interest" description="Disordered" evidence="5">
    <location>
        <begin position="33"/>
        <end position="60"/>
    </location>
</feature>